<protein>
    <submittedName>
        <fullName evidence="1">Uncharacterized protein</fullName>
    </submittedName>
</protein>
<accession>A0A6J5M8G7</accession>
<gene>
    <name evidence="1" type="ORF">UFOVP420_31</name>
</gene>
<sequence length="64" mass="7638">MSKEVNYWLVTIDRPECLDKTRTLVEDKNIPEFISSVMSHFHWLHKDRITIETSDILPYTSNNE</sequence>
<dbReference type="EMBL" id="LR796394">
    <property type="protein sequence ID" value="CAB4141653.1"/>
    <property type="molecule type" value="Genomic_DNA"/>
</dbReference>
<evidence type="ECO:0000313" key="1">
    <source>
        <dbReference type="EMBL" id="CAB4141653.1"/>
    </source>
</evidence>
<reference evidence="1" key="1">
    <citation type="submission" date="2020-04" db="EMBL/GenBank/DDBJ databases">
        <authorList>
            <person name="Chiriac C."/>
            <person name="Salcher M."/>
            <person name="Ghai R."/>
            <person name="Kavagutti S V."/>
        </authorList>
    </citation>
    <scope>NUCLEOTIDE SEQUENCE</scope>
</reference>
<organism evidence="1">
    <name type="scientific">uncultured Caudovirales phage</name>
    <dbReference type="NCBI Taxonomy" id="2100421"/>
    <lineage>
        <taxon>Viruses</taxon>
        <taxon>Duplodnaviria</taxon>
        <taxon>Heunggongvirae</taxon>
        <taxon>Uroviricota</taxon>
        <taxon>Caudoviricetes</taxon>
        <taxon>Peduoviridae</taxon>
        <taxon>Maltschvirus</taxon>
        <taxon>Maltschvirus maltsch</taxon>
    </lineage>
</organism>
<proteinExistence type="predicted"/>
<name>A0A6J5M8G7_9CAUD</name>